<organism evidence="2">
    <name type="scientific">Fagus sylvatica</name>
    <name type="common">Beechnut</name>
    <dbReference type="NCBI Taxonomy" id="28930"/>
    <lineage>
        <taxon>Eukaryota</taxon>
        <taxon>Viridiplantae</taxon>
        <taxon>Streptophyta</taxon>
        <taxon>Embryophyta</taxon>
        <taxon>Tracheophyta</taxon>
        <taxon>Spermatophyta</taxon>
        <taxon>Magnoliopsida</taxon>
        <taxon>eudicotyledons</taxon>
        <taxon>Gunneridae</taxon>
        <taxon>Pentapetalae</taxon>
        <taxon>rosids</taxon>
        <taxon>fabids</taxon>
        <taxon>Fagales</taxon>
        <taxon>Fagaceae</taxon>
        <taxon>Fagus</taxon>
    </lineage>
</organism>
<dbReference type="PANTHER" id="PTHR37610:SF40">
    <property type="entry name" value="OS01G0909600 PROTEIN"/>
    <property type="match status" value="1"/>
</dbReference>
<feature type="domain" description="Retrotransposon Copia-like N-terminal" evidence="1">
    <location>
        <begin position="20"/>
        <end position="58"/>
    </location>
</feature>
<dbReference type="EMBL" id="OIVN01006480">
    <property type="protein sequence ID" value="SPD33922.1"/>
    <property type="molecule type" value="Genomic_DNA"/>
</dbReference>
<dbReference type="PANTHER" id="PTHR37610">
    <property type="entry name" value="CCHC-TYPE DOMAIN-CONTAINING PROTEIN"/>
    <property type="match status" value="1"/>
</dbReference>
<sequence length="231" mass="26524">MGDSSSTPPMSLSHHVPAQRITSALLNGRNFAAWSRSLHLYLGGRGKSGWLLGIEKQPTTSDEKRIQWDMDNCTILGWMFNSMDERIYNTFMYHDTVNGLWTALCQMYAHARNDARIFELYQDVSHASQAALGLSVVDYFGYLQSRWEELAQYEPLSDFPAEAASIVVTRLSRQHTYQFLLGLKPEFEALRTQILNTSPMPSSYLHQNRLQIYSLNLWDLLYSSRLLSSWA</sequence>
<reference evidence="2" key="1">
    <citation type="submission" date="2018-02" db="EMBL/GenBank/DDBJ databases">
        <authorList>
            <person name="Cohen D.B."/>
            <person name="Kent A.D."/>
        </authorList>
    </citation>
    <scope>NUCLEOTIDE SEQUENCE</scope>
</reference>
<dbReference type="InterPro" id="IPR029472">
    <property type="entry name" value="Copia-like_N"/>
</dbReference>
<accession>A0A2N9J9G1</accession>
<evidence type="ECO:0000259" key="1">
    <source>
        <dbReference type="Pfam" id="PF14244"/>
    </source>
</evidence>
<name>A0A2N9J9G1_FAGSY</name>
<gene>
    <name evidence="2" type="ORF">FSB_LOCUS61804</name>
</gene>
<protein>
    <recommendedName>
        <fullName evidence="1">Retrotransposon Copia-like N-terminal domain-containing protein</fullName>
    </recommendedName>
</protein>
<dbReference type="AlphaFoldDB" id="A0A2N9J9G1"/>
<proteinExistence type="predicted"/>
<dbReference type="Pfam" id="PF14244">
    <property type="entry name" value="Retrotran_gag_3"/>
    <property type="match status" value="1"/>
</dbReference>
<evidence type="ECO:0000313" key="2">
    <source>
        <dbReference type="EMBL" id="SPD33922.1"/>
    </source>
</evidence>